<name>A0AA35QXL7_GEOBA</name>
<organism evidence="1 2">
    <name type="scientific">Geodia barretti</name>
    <name type="common">Barrett's horny sponge</name>
    <dbReference type="NCBI Taxonomy" id="519541"/>
    <lineage>
        <taxon>Eukaryota</taxon>
        <taxon>Metazoa</taxon>
        <taxon>Porifera</taxon>
        <taxon>Demospongiae</taxon>
        <taxon>Heteroscleromorpha</taxon>
        <taxon>Tetractinellida</taxon>
        <taxon>Astrophorina</taxon>
        <taxon>Geodiidae</taxon>
        <taxon>Geodia</taxon>
    </lineage>
</organism>
<dbReference type="Proteomes" id="UP001174909">
    <property type="component" value="Unassembled WGS sequence"/>
</dbReference>
<dbReference type="AlphaFoldDB" id="A0AA35QXL7"/>
<sequence>MGVMLFMMSVEKLKTTPQSVLESGSMEVGEDGDMMVEDIMCEGAEAVAVGGGRDGLDISSCDEEVPVYYSPHQHQVSVGVAGMMVKLVRIVRSVEVTP</sequence>
<reference evidence="1" key="1">
    <citation type="submission" date="2023-03" db="EMBL/GenBank/DDBJ databases">
        <authorList>
            <person name="Steffen K."/>
            <person name="Cardenas P."/>
        </authorList>
    </citation>
    <scope>NUCLEOTIDE SEQUENCE</scope>
</reference>
<dbReference type="EMBL" id="CASHTH010000244">
    <property type="protein sequence ID" value="CAI7995339.1"/>
    <property type="molecule type" value="Genomic_DNA"/>
</dbReference>
<comment type="caution">
    <text evidence="1">The sequence shown here is derived from an EMBL/GenBank/DDBJ whole genome shotgun (WGS) entry which is preliminary data.</text>
</comment>
<evidence type="ECO:0000313" key="2">
    <source>
        <dbReference type="Proteomes" id="UP001174909"/>
    </source>
</evidence>
<evidence type="ECO:0000313" key="1">
    <source>
        <dbReference type="EMBL" id="CAI7995339.1"/>
    </source>
</evidence>
<proteinExistence type="predicted"/>
<gene>
    <name evidence="1" type="ORF">GBAR_LOCUS1677</name>
</gene>
<protein>
    <submittedName>
        <fullName evidence="1">Uncharacterized protein</fullName>
    </submittedName>
</protein>
<keyword evidence="2" id="KW-1185">Reference proteome</keyword>
<accession>A0AA35QXL7</accession>